<keyword evidence="1" id="KW-0808">Transferase</keyword>
<sequence length="846" mass="96452">MHLTRDWATEHRHPSRTVLFSLPNAVYFLLKFRADLASFEHRTVEGRMTLYFWWKAYGERDYPDFEWVLGDADIEHMRQLSVSTLLDKLPRAISFWLAGHATDLLDDRALLEALLESDLAIGPTRARLPRFMPLLVQSRDDLRLHIDLDTFSGQLAALTWWETHGQFEYPRLSWSPNPVWDRLNELGSEQASALIGIPAFLDLLVNSRPDLRANLDMTTFGGRFGALIWWNEHGRFEYPRLVWQTLPVVHQLNQIVPDEHGTLIDIPRFLAPLIESRPDLRSEIDLSTLTGRLNMLLWWDAHSKHEYPRLSWSTARIFDRLNELDDGDVRGLFRVPQFLPRLIDNRPDLRPLFNVNTFRGRLDAMRWWADYGQREYPSLEWRFQDSIDDLMRTEIAPGTATALPRFLISIRRDRPDLVAAFDITTTQGALSLISWWHSFGKDEYPVLEQLSVTPPDGGVLPVVTIDGGSLHTLMRPFGVNIVGFPQGVLGLGEDARMAAQAMQLSGFEVALVNAPMSGPRRLDTSMNHLLRDDLAYQVSLFCLPPPEMVRLTLEGGRRLVESDTYRIGAWPWELPHWPSAFGPASAFVDEIWAQSRFVEAVYARLGETSVRHMPMAVVIPEPQSIDRKRFGLPEHDFLFYLMFDGNSWLTRKNPVAGVMAFKQAFAKEASGVGLVVKAMNVHDDDPTWRQVRELAAADDRIRIVSERLDRQDTIDFMASCDAYVSLHRSEGFGRVIAEAMALGQPVIVTNFSGNVDFCDAETSFLVDGDLVPLRPGDYLFHEGQYWCDPDIGIAAEQIARVFGDVSLRGRIAKAGRARMERDHSMAAVAHAYELRLNEIRQMVSGR</sequence>
<name>A0A1B4FZN2_9BURK</name>
<dbReference type="EMBL" id="CP013389">
    <property type="protein sequence ID" value="AOJ09091.1"/>
    <property type="molecule type" value="Genomic_DNA"/>
</dbReference>
<dbReference type="SUPFAM" id="SSF53756">
    <property type="entry name" value="UDP-Glycosyltransferase/glycogen phosphorylase"/>
    <property type="match status" value="1"/>
</dbReference>
<protein>
    <submittedName>
        <fullName evidence="1">Glycosyl transferase group 3</fullName>
    </submittedName>
</protein>
<reference evidence="1 2" key="1">
    <citation type="submission" date="2015-12" db="EMBL/GenBank/DDBJ databases">
        <title>Diversity of Burkholderia near neighbor genomes.</title>
        <authorList>
            <person name="Sahl J."/>
            <person name="Wagner D."/>
            <person name="Keim P."/>
        </authorList>
    </citation>
    <scope>NUCLEOTIDE SEQUENCE [LARGE SCALE GENOMIC DNA]</scope>
    <source>
        <strain evidence="1 2">BDU8</strain>
    </source>
</reference>
<proteinExistence type="predicted"/>
<evidence type="ECO:0000313" key="2">
    <source>
        <dbReference type="Proteomes" id="UP000067711"/>
    </source>
</evidence>
<dbReference type="Pfam" id="PF13692">
    <property type="entry name" value="Glyco_trans_1_4"/>
    <property type="match status" value="1"/>
</dbReference>
<dbReference type="AlphaFoldDB" id="A0A1B4FZN2"/>
<dbReference type="PANTHER" id="PTHR46656">
    <property type="entry name" value="PUTATIVE-RELATED"/>
    <property type="match status" value="1"/>
</dbReference>
<gene>
    <name evidence="1" type="ORF">WS71_17060</name>
</gene>
<organism evidence="1 2">
    <name type="scientific">Burkholderia mayonis</name>
    <dbReference type="NCBI Taxonomy" id="1385591"/>
    <lineage>
        <taxon>Bacteria</taxon>
        <taxon>Pseudomonadati</taxon>
        <taxon>Pseudomonadota</taxon>
        <taxon>Betaproteobacteria</taxon>
        <taxon>Burkholderiales</taxon>
        <taxon>Burkholderiaceae</taxon>
        <taxon>Burkholderia</taxon>
        <taxon>pseudomallei group</taxon>
    </lineage>
</organism>
<dbReference type="GO" id="GO:0016740">
    <property type="term" value="F:transferase activity"/>
    <property type="evidence" value="ECO:0007669"/>
    <property type="project" value="UniProtKB-KW"/>
</dbReference>
<dbReference type="PANTHER" id="PTHR46656:SF3">
    <property type="entry name" value="PUTATIVE-RELATED"/>
    <property type="match status" value="1"/>
</dbReference>
<dbReference type="CDD" id="cd03801">
    <property type="entry name" value="GT4_PimA-like"/>
    <property type="match status" value="1"/>
</dbReference>
<evidence type="ECO:0000313" key="1">
    <source>
        <dbReference type="EMBL" id="AOJ09091.1"/>
    </source>
</evidence>
<dbReference type="Proteomes" id="UP000067711">
    <property type="component" value="Chromosome 1"/>
</dbReference>
<dbReference type="Gene3D" id="3.40.50.2000">
    <property type="entry name" value="Glycogen Phosphorylase B"/>
    <property type="match status" value="1"/>
</dbReference>
<accession>A0A1B4FZN2</accession>